<protein>
    <submittedName>
        <fullName evidence="1">Ribonuclease H-like superfamily protein</fullName>
    </submittedName>
</protein>
<sequence>METESYDSWLWKSWLGVRKFLKLGLRYKVGNGRAISIWTSPWVPEAVDFKPQCCFDSDKSNLVFVSDLMNAEWTQWDENRIYQIFTPSEACSIIQIPISREGHTDQLVWHQNPKGHFTVKDAYNTILLILFVASVSDDHKDIMLLYGLAWSCRETSRSNVSPFVFCT</sequence>
<dbReference type="Proteomes" id="UP000325081">
    <property type="component" value="Unassembled WGS sequence"/>
</dbReference>
<accession>A0A5A7PYT6</accession>
<dbReference type="AlphaFoldDB" id="A0A5A7PYT6"/>
<organism evidence="1 2">
    <name type="scientific">Striga asiatica</name>
    <name type="common">Asiatic witchweed</name>
    <name type="synonym">Buchnera asiatica</name>
    <dbReference type="NCBI Taxonomy" id="4170"/>
    <lineage>
        <taxon>Eukaryota</taxon>
        <taxon>Viridiplantae</taxon>
        <taxon>Streptophyta</taxon>
        <taxon>Embryophyta</taxon>
        <taxon>Tracheophyta</taxon>
        <taxon>Spermatophyta</taxon>
        <taxon>Magnoliopsida</taxon>
        <taxon>eudicotyledons</taxon>
        <taxon>Gunneridae</taxon>
        <taxon>Pentapetalae</taxon>
        <taxon>asterids</taxon>
        <taxon>lamiids</taxon>
        <taxon>Lamiales</taxon>
        <taxon>Orobanchaceae</taxon>
        <taxon>Buchnereae</taxon>
        <taxon>Striga</taxon>
    </lineage>
</organism>
<comment type="caution">
    <text evidence="1">The sequence shown here is derived from an EMBL/GenBank/DDBJ whole genome shotgun (WGS) entry which is preliminary data.</text>
</comment>
<name>A0A5A7PYT6_STRAF</name>
<dbReference type="EMBL" id="BKCP01005417">
    <property type="protein sequence ID" value="GER38035.1"/>
    <property type="molecule type" value="Genomic_DNA"/>
</dbReference>
<evidence type="ECO:0000313" key="2">
    <source>
        <dbReference type="Proteomes" id="UP000325081"/>
    </source>
</evidence>
<gene>
    <name evidence="1" type="ORF">STAS_14490</name>
</gene>
<proteinExistence type="predicted"/>
<dbReference type="OrthoDB" id="1742963at2759"/>
<reference evidence="2" key="1">
    <citation type="journal article" date="2019" name="Curr. Biol.">
        <title>Genome Sequence of Striga asiatica Provides Insight into the Evolution of Plant Parasitism.</title>
        <authorList>
            <person name="Yoshida S."/>
            <person name="Kim S."/>
            <person name="Wafula E.K."/>
            <person name="Tanskanen J."/>
            <person name="Kim Y.M."/>
            <person name="Honaas L."/>
            <person name="Yang Z."/>
            <person name="Spallek T."/>
            <person name="Conn C.E."/>
            <person name="Ichihashi Y."/>
            <person name="Cheong K."/>
            <person name="Cui S."/>
            <person name="Der J.P."/>
            <person name="Gundlach H."/>
            <person name="Jiao Y."/>
            <person name="Hori C."/>
            <person name="Ishida J.K."/>
            <person name="Kasahara H."/>
            <person name="Kiba T."/>
            <person name="Kim M.S."/>
            <person name="Koo N."/>
            <person name="Laohavisit A."/>
            <person name="Lee Y.H."/>
            <person name="Lumba S."/>
            <person name="McCourt P."/>
            <person name="Mortimer J.C."/>
            <person name="Mutuku J.M."/>
            <person name="Nomura T."/>
            <person name="Sasaki-Sekimoto Y."/>
            <person name="Seto Y."/>
            <person name="Wang Y."/>
            <person name="Wakatake T."/>
            <person name="Sakakibara H."/>
            <person name="Demura T."/>
            <person name="Yamaguchi S."/>
            <person name="Yoneyama K."/>
            <person name="Manabe R.I."/>
            <person name="Nelson D.C."/>
            <person name="Schulman A.H."/>
            <person name="Timko M.P."/>
            <person name="dePamphilis C.W."/>
            <person name="Choi D."/>
            <person name="Shirasu K."/>
        </authorList>
    </citation>
    <scope>NUCLEOTIDE SEQUENCE [LARGE SCALE GENOMIC DNA]</scope>
    <source>
        <strain evidence="2">cv. UVA1</strain>
    </source>
</reference>
<evidence type="ECO:0000313" key="1">
    <source>
        <dbReference type="EMBL" id="GER38035.1"/>
    </source>
</evidence>
<keyword evidence="2" id="KW-1185">Reference proteome</keyword>